<dbReference type="EMBL" id="VSSQ01114605">
    <property type="protein sequence ID" value="MPN50426.1"/>
    <property type="molecule type" value="Genomic_DNA"/>
</dbReference>
<reference evidence="1" key="1">
    <citation type="submission" date="2019-08" db="EMBL/GenBank/DDBJ databases">
        <authorList>
            <person name="Kucharzyk K."/>
            <person name="Murdoch R.W."/>
            <person name="Higgins S."/>
            <person name="Loffler F."/>
        </authorList>
    </citation>
    <scope>NUCLEOTIDE SEQUENCE</scope>
</reference>
<comment type="caution">
    <text evidence="1">The sequence shown here is derived from an EMBL/GenBank/DDBJ whole genome shotgun (WGS) entry which is preliminary data.</text>
</comment>
<organism evidence="1">
    <name type="scientific">bioreactor metagenome</name>
    <dbReference type="NCBI Taxonomy" id="1076179"/>
    <lineage>
        <taxon>unclassified sequences</taxon>
        <taxon>metagenomes</taxon>
        <taxon>ecological metagenomes</taxon>
    </lineage>
</organism>
<name>A0A645IHE8_9ZZZZ</name>
<sequence length="98" mass="11021">MSFSRENAADIVHDQIVASDRHNGVFNDLHVVHQLHGSFVSRFIAFAVLRDHQDPVGLHKRHGDSGAPGKRRGDEFLIDLSELDPDIFSVFQRGYDPS</sequence>
<evidence type="ECO:0000313" key="1">
    <source>
        <dbReference type="EMBL" id="MPN50426.1"/>
    </source>
</evidence>
<proteinExistence type="predicted"/>
<gene>
    <name evidence="1" type="ORF">SDC9_198052</name>
</gene>
<accession>A0A645IHE8</accession>
<dbReference type="AlphaFoldDB" id="A0A645IHE8"/>
<protein>
    <submittedName>
        <fullName evidence="1">Uncharacterized protein</fullName>
    </submittedName>
</protein>